<evidence type="ECO:0000256" key="5">
    <source>
        <dbReference type="SAM" id="MobiDB-lite"/>
    </source>
</evidence>
<protein>
    <submittedName>
        <fullName evidence="7">Phospholipase</fullName>
    </submittedName>
</protein>
<dbReference type="InterPro" id="IPR001736">
    <property type="entry name" value="PLipase_D/transphosphatidylase"/>
</dbReference>
<sequence length="583" mass="65997">MDTLEASLQVERDASPQPEWTTSDFPIRSAFRSSFLIDGRMTMLEMCIHFLRAKQSILIAAWGLTPELAMVRGKHHRAGADGSPEQEELLRWLHKKGLSEADIAFWQDCDSLDVTNVLGYVASKGVDVRILLWDFFSAPFQKGSQQIKEELEAQGILCLTDNGDRDLLNHPIQSLHQKTMVIDNRYAFVGGIDLMTEKGGDFDRWDTKGHIYYNVLRLGLNDQMPHSWHDVHFHFEGTAVADVARNFCQRWNSVVARQQLDEGLLLPEPSDNIRPIDEHEHETIPLQIVRTIPPQTYEFAPNGIKTILEIYLELFRHAQRFIYIENQYLWRRTFLGLENPAFGPPHEDMERLCKVLAEALERGVHVILVLPDHPNVGRDFTDDGLLYLQELAPEAVASGRLQVYTLATHLQQGDQCFYRPIYVHAKVAIVDDEWVTIGSANINDRGMRNDAELNVALVHKPIAHALRILLTAEHLGLVDEDTLFSMIEIMGRLEPSDELLRVQGELGALWSSIKALLADHNSAMAACATQARANLEAIKSGQILTGHLVPYIREDLADEYELTVDAVKGWIGQFAQEQSPLLN</sequence>
<dbReference type="Gene3D" id="3.30.870.10">
    <property type="entry name" value="Endonuclease Chain A"/>
    <property type="match status" value="2"/>
</dbReference>
<dbReference type="PANTHER" id="PTHR18896">
    <property type="entry name" value="PHOSPHOLIPASE D"/>
    <property type="match status" value="1"/>
</dbReference>
<gene>
    <name evidence="7" type="ORF">KSX_22950</name>
</gene>
<dbReference type="Pfam" id="PF00614">
    <property type="entry name" value="PLDc"/>
    <property type="match status" value="1"/>
</dbReference>
<reference evidence="7" key="1">
    <citation type="submission" date="2020-10" db="EMBL/GenBank/DDBJ databases">
        <title>Taxonomic study of unclassified bacteria belonging to the class Ktedonobacteria.</title>
        <authorList>
            <person name="Yabe S."/>
            <person name="Wang C.M."/>
            <person name="Zheng Y."/>
            <person name="Sakai Y."/>
            <person name="Cavaletti L."/>
            <person name="Monciardini P."/>
            <person name="Donadio S."/>
        </authorList>
    </citation>
    <scope>NUCLEOTIDE SEQUENCE</scope>
    <source>
        <strain evidence="7">SOSP1-1</strain>
    </source>
</reference>
<keyword evidence="3" id="KW-0378">Hydrolase</keyword>
<organism evidence="7 8">
    <name type="scientific">Ktedonospora formicarum</name>
    <dbReference type="NCBI Taxonomy" id="2778364"/>
    <lineage>
        <taxon>Bacteria</taxon>
        <taxon>Bacillati</taxon>
        <taxon>Chloroflexota</taxon>
        <taxon>Ktedonobacteria</taxon>
        <taxon>Ktedonobacterales</taxon>
        <taxon>Ktedonobacteraceae</taxon>
        <taxon>Ktedonospora</taxon>
    </lineage>
</organism>
<evidence type="ECO:0000259" key="6">
    <source>
        <dbReference type="PROSITE" id="PS50035"/>
    </source>
</evidence>
<accession>A0A8J3HUA7</accession>
<comment type="catalytic activity">
    <reaction evidence="1">
        <text>a 1,2-diacyl-sn-glycero-3-phosphocholine + H2O = a 1,2-diacyl-sn-glycero-3-phosphate + choline + H(+)</text>
        <dbReference type="Rhea" id="RHEA:14445"/>
        <dbReference type="ChEBI" id="CHEBI:15354"/>
        <dbReference type="ChEBI" id="CHEBI:15377"/>
        <dbReference type="ChEBI" id="CHEBI:15378"/>
        <dbReference type="ChEBI" id="CHEBI:57643"/>
        <dbReference type="ChEBI" id="CHEBI:58608"/>
        <dbReference type="EC" id="3.1.4.4"/>
    </reaction>
</comment>
<evidence type="ECO:0000313" key="7">
    <source>
        <dbReference type="EMBL" id="GHO44132.1"/>
    </source>
</evidence>
<dbReference type="EMBL" id="BNJF01000001">
    <property type="protein sequence ID" value="GHO44132.1"/>
    <property type="molecule type" value="Genomic_DNA"/>
</dbReference>
<evidence type="ECO:0000256" key="4">
    <source>
        <dbReference type="ARBA" id="ARBA00023098"/>
    </source>
</evidence>
<dbReference type="CDD" id="cd09105">
    <property type="entry name" value="PLDc_vPLD1_2_like_2"/>
    <property type="match status" value="1"/>
</dbReference>
<name>A0A8J3HUA7_9CHLR</name>
<dbReference type="SMART" id="SM00155">
    <property type="entry name" value="PLDc"/>
    <property type="match status" value="2"/>
</dbReference>
<dbReference type="InterPro" id="IPR015679">
    <property type="entry name" value="PLipase_D_fam"/>
</dbReference>
<keyword evidence="8" id="KW-1185">Reference proteome</keyword>
<evidence type="ECO:0000256" key="1">
    <source>
        <dbReference type="ARBA" id="ARBA00000798"/>
    </source>
</evidence>
<dbReference type="GO" id="GO:0004630">
    <property type="term" value="F:phospholipase D activity"/>
    <property type="evidence" value="ECO:0007669"/>
    <property type="project" value="UniProtKB-EC"/>
</dbReference>
<keyword evidence="4" id="KW-0443">Lipid metabolism</keyword>
<dbReference type="PANTHER" id="PTHR18896:SF76">
    <property type="entry name" value="PHOSPHOLIPASE"/>
    <property type="match status" value="1"/>
</dbReference>
<dbReference type="PROSITE" id="PS50035">
    <property type="entry name" value="PLD"/>
    <property type="match status" value="2"/>
</dbReference>
<keyword evidence="2" id="KW-0677">Repeat</keyword>
<evidence type="ECO:0000256" key="2">
    <source>
        <dbReference type="ARBA" id="ARBA00022737"/>
    </source>
</evidence>
<feature type="domain" description="PLD phosphodiesterase" evidence="6">
    <location>
        <begin position="171"/>
        <end position="198"/>
    </location>
</feature>
<evidence type="ECO:0000256" key="3">
    <source>
        <dbReference type="ARBA" id="ARBA00022801"/>
    </source>
</evidence>
<dbReference type="SUPFAM" id="SSF56024">
    <property type="entry name" value="Phospholipase D/nuclease"/>
    <property type="match status" value="2"/>
</dbReference>
<dbReference type="RefSeq" id="WP_220193552.1">
    <property type="nucleotide sequence ID" value="NZ_BNJF01000001.1"/>
</dbReference>
<proteinExistence type="predicted"/>
<dbReference type="AlphaFoldDB" id="A0A8J3HUA7"/>
<evidence type="ECO:0000313" key="8">
    <source>
        <dbReference type="Proteomes" id="UP000612362"/>
    </source>
</evidence>
<dbReference type="GO" id="GO:0009395">
    <property type="term" value="P:phospholipid catabolic process"/>
    <property type="evidence" value="ECO:0007669"/>
    <property type="project" value="TreeGrafter"/>
</dbReference>
<dbReference type="InterPro" id="IPR025202">
    <property type="entry name" value="PLD-like_dom"/>
</dbReference>
<comment type="caution">
    <text evidence="7">The sequence shown here is derived from an EMBL/GenBank/DDBJ whole genome shotgun (WGS) entry which is preliminary data.</text>
</comment>
<dbReference type="Pfam" id="PF13091">
    <property type="entry name" value="PLDc_2"/>
    <property type="match status" value="1"/>
</dbReference>
<dbReference type="Proteomes" id="UP000612362">
    <property type="component" value="Unassembled WGS sequence"/>
</dbReference>
<feature type="region of interest" description="Disordered" evidence="5">
    <location>
        <begin position="1"/>
        <end position="21"/>
    </location>
</feature>
<feature type="domain" description="PLD phosphodiesterase" evidence="6">
    <location>
        <begin position="419"/>
        <end position="446"/>
    </location>
</feature>